<keyword evidence="1" id="KW-1133">Transmembrane helix</keyword>
<evidence type="ECO:0000256" key="1">
    <source>
        <dbReference type="SAM" id="Phobius"/>
    </source>
</evidence>
<sequence>MMQWIYLTLTVLGSVFPLAQFVPWLSVHALDLPLLLAQALQTRIAAFAWADVLFSALTVTAFAAYEGPRRRVRAWWLPVICTVTIGPSCGLPLFLFLRERAVLGR</sequence>
<accession>A0A841HWI5</accession>
<comment type="caution">
    <text evidence="2">The sequence shown here is derived from an EMBL/GenBank/DDBJ whole genome shotgun (WGS) entry which is preliminary data.</text>
</comment>
<gene>
    <name evidence="2" type="ORF">HNR42_000021</name>
</gene>
<keyword evidence="1" id="KW-0812">Transmembrane</keyword>
<protein>
    <recommendedName>
        <fullName evidence="4">DUF2834 domain-containing protein</fullName>
    </recommendedName>
</protein>
<evidence type="ECO:0008006" key="4">
    <source>
        <dbReference type="Google" id="ProtNLM"/>
    </source>
</evidence>
<proteinExistence type="predicted"/>
<keyword evidence="1" id="KW-0472">Membrane</keyword>
<dbReference type="RefSeq" id="WP_246350690.1">
    <property type="nucleotide sequence ID" value="NZ_JACHHG010000001.1"/>
</dbReference>
<reference evidence="2 3" key="1">
    <citation type="submission" date="2020-08" db="EMBL/GenBank/DDBJ databases">
        <title>Genomic Encyclopedia of Type Strains, Phase IV (KMG-IV): sequencing the most valuable type-strain genomes for metagenomic binning, comparative biology and taxonomic classification.</title>
        <authorList>
            <person name="Goeker M."/>
        </authorList>
    </citation>
    <scope>NUCLEOTIDE SEQUENCE [LARGE SCALE GENOMIC DNA]</scope>
    <source>
        <strain evidence="2 3">DSM 21458</strain>
    </source>
</reference>
<keyword evidence="3" id="KW-1185">Reference proteome</keyword>
<evidence type="ECO:0000313" key="3">
    <source>
        <dbReference type="Proteomes" id="UP000569951"/>
    </source>
</evidence>
<feature type="transmembrane region" description="Helical" evidence="1">
    <location>
        <begin position="45"/>
        <end position="65"/>
    </location>
</feature>
<organism evidence="2 3">
    <name type="scientific">Deinobacterium chartae</name>
    <dbReference type="NCBI Taxonomy" id="521158"/>
    <lineage>
        <taxon>Bacteria</taxon>
        <taxon>Thermotogati</taxon>
        <taxon>Deinococcota</taxon>
        <taxon>Deinococci</taxon>
        <taxon>Deinococcales</taxon>
        <taxon>Deinococcaceae</taxon>
        <taxon>Deinobacterium</taxon>
    </lineage>
</organism>
<dbReference type="AlphaFoldDB" id="A0A841HWI5"/>
<evidence type="ECO:0000313" key="2">
    <source>
        <dbReference type="EMBL" id="MBB6096609.1"/>
    </source>
</evidence>
<dbReference type="Proteomes" id="UP000569951">
    <property type="component" value="Unassembled WGS sequence"/>
</dbReference>
<dbReference type="InterPro" id="IPR021362">
    <property type="entry name" value="DUF2834"/>
</dbReference>
<dbReference type="Pfam" id="PF11196">
    <property type="entry name" value="DUF2834"/>
    <property type="match status" value="1"/>
</dbReference>
<name>A0A841HWI5_9DEIO</name>
<dbReference type="EMBL" id="JACHHG010000001">
    <property type="protein sequence ID" value="MBB6096609.1"/>
    <property type="molecule type" value="Genomic_DNA"/>
</dbReference>
<feature type="transmembrane region" description="Helical" evidence="1">
    <location>
        <begin position="74"/>
        <end position="97"/>
    </location>
</feature>